<evidence type="ECO:0000259" key="21">
    <source>
        <dbReference type="PROSITE" id="PS51385"/>
    </source>
</evidence>
<comment type="function">
    <text evidence="17">Catalyzes the dehydration of the S-form of NAD(P)HX at the expense of ADP, which is converted to AMP. Together with NAD(P)HX epimerase, which catalyzes the epimerization of the S- and R-forms, the enzyme allows the repair of both epimers of NAD(P)HX, a damaged form of NAD(P)H that is a result of enzymatic or heat-dependent hydration.</text>
</comment>
<feature type="binding site" evidence="17">
    <location>
        <begin position="411"/>
        <end position="415"/>
    </location>
    <ligand>
        <name>AMP</name>
        <dbReference type="ChEBI" id="CHEBI:456215"/>
    </ligand>
</feature>
<dbReference type="EC" id="5.1.99.6" evidence="19"/>
<dbReference type="PANTHER" id="PTHR12592:SF0">
    <property type="entry name" value="ATP-DEPENDENT (S)-NAD(P)H-HYDRATE DEHYDRATASE"/>
    <property type="match status" value="1"/>
</dbReference>
<feature type="binding site" evidence="18">
    <location>
        <begin position="128"/>
        <end position="134"/>
    </location>
    <ligand>
        <name>(6S)-NADPHX</name>
        <dbReference type="ChEBI" id="CHEBI:64076"/>
    </ligand>
</feature>
<keyword evidence="12 17" id="KW-0456">Lyase</keyword>
<evidence type="ECO:0000256" key="13">
    <source>
        <dbReference type="ARBA" id="ARBA00023268"/>
    </source>
</evidence>
<dbReference type="Pfam" id="PF01256">
    <property type="entry name" value="Carb_kinase"/>
    <property type="match status" value="1"/>
</dbReference>
<keyword evidence="13" id="KW-0511">Multifunctional enzyme</keyword>
<dbReference type="HAMAP" id="MF_01966">
    <property type="entry name" value="NADHX_epimerase"/>
    <property type="match status" value="1"/>
</dbReference>
<feature type="binding site" evidence="18">
    <location>
        <position position="124"/>
    </location>
    <ligand>
        <name>K(+)</name>
        <dbReference type="ChEBI" id="CHEBI:29103"/>
    </ligand>
</feature>
<dbReference type="SUPFAM" id="SSF53613">
    <property type="entry name" value="Ribokinase-like"/>
    <property type="match status" value="1"/>
</dbReference>
<comment type="cofactor">
    <cofactor evidence="18 19">
        <name>K(+)</name>
        <dbReference type="ChEBI" id="CHEBI:29103"/>
    </cofactor>
    <text evidence="18 19">Binds 1 potassium ion per subunit.</text>
</comment>
<dbReference type="Proteomes" id="UP000251692">
    <property type="component" value="Unassembled WGS sequence"/>
</dbReference>
<protein>
    <recommendedName>
        <fullName evidence="19">Bifunctional NAD(P)H-hydrate repair enzyme</fullName>
    </recommendedName>
    <alternativeName>
        <fullName evidence="19">Nicotinamide nucleotide repair protein</fullName>
    </alternativeName>
    <domain>
        <recommendedName>
            <fullName evidence="19">ADP-dependent (S)-NAD(P)H-hydrate dehydratase</fullName>
            <ecNumber evidence="19">4.2.1.136</ecNumber>
        </recommendedName>
        <alternativeName>
            <fullName evidence="19">ADP-dependent NAD(P)HX dehydratase</fullName>
        </alternativeName>
    </domain>
    <domain>
        <recommendedName>
            <fullName evidence="19">NAD(P)H-hydrate epimerase</fullName>
            <ecNumber evidence="19">5.1.99.6</ecNumber>
        </recommendedName>
    </domain>
</protein>
<evidence type="ECO:0000256" key="12">
    <source>
        <dbReference type="ARBA" id="ARBA00023239"/>
    </source>
</evidence>
<dbReference type="GO" id="GO:0046496">
    <property type="term" value="P:nicotinamide nucleotide metabolic process"/>
    <property type="evidence" value="ECO:0007669"/>
    <property type="project" value="UniProtKB-UniRule"/>
</dbReference>
<reference evidence="22 23" key="2">
    <citation type="submission" date="2018-07" db="EMBL/GenBank/DDBJ databases">
        <title>Pontibacter sp. 2b14 genomic sequence and assembly.</title>
        <authorList>
            <person name="Du Z.-J."/>
        </authorList>
    </citation>
    <scope>NUCLEOTIDE SEQUENCE [LARGE SCALE GENOMIC DNA]</scope>
    <source>
        <strain evidence="22 23">2b14</strain>
    </source>
</reference>
<dbReference type="InterPro" id="IPR000631">
    <property type="entry name" value="CARKD"/>
</dbReference>
<proteinExistence type="inferred from homology"/>
<evidence type="ECO:0000256" key="16">
    <source>
        <dbReference type="ARBA" id="ARBA00049209"/>
    </source>
</evidence>
<comment type="catalytic activity">
    <reaction evidence="15 17 19">
        <text>(6S)-NADHX + ADP = AMP + phosphate + NADH + H(+)</text>
        <dbReference type="Rhea" id="RHEA:32223"/>
        <dbReference type="ChEBI" id="CHEBI:15378"/>
        <dbReference type="ChEBI" id="CHEBI:43474"/>
        <dbReference type="ChEBI" id="CHEBI:57945"/>
        <dbReference type="ChEBI" id="CHEBI:64074"/>
        <dbReference type="ChEBI" id="CHEBI:456215"/>
        <dbReference type="ChEBI" id="CHEBI:456216"/>
        <dbReference type="EC" id="4.2.1.136"/>
    </reaction>
</comment>
<comment type="function">
    <text evidence="14 19">Bifunctional enzyme that catalyzes the epimerization of the S- and R-forms of NAD(P)HX and the dehydration of the S-form of NAD(P)HX at the expense of ADP, which is converted to AMP. This allows the repair of both epimers of NAD(P)HX, a damaged form of NAD(P)H that is a result of enzymatic or heat-dependent hydration.</text>
</comment>
<dbReference type="RefSeq" id="WP_112304696.1">
    <property type="nucleotide sequence ID" value="NZ_QMDV01000001.1"/>
</dbReference>
<feature type="binding site" evidence="18">
    <location>
        <position position="58"/>
    </location>
    <ligand>
        <name>K(+)</name>
        <dbReference type="ChEBI" id="CHEBI:29103"/>
    </ligand>
</feature>
<feature type="binding site" evidence="17">
    <location>
        <position position="441"/>
    </location>
    <ligand>
        <name>(6S)-NADPHX</name>
        <dbReference type="ChEBI" id="CHEBI:64076"/>
    </ligand>
</feature>
<comment type="similarity">
    <text evidence="18">Belongs to the NnrE/AIBP family.</text>
</comment>
<keyword evidence="6 17" id="KW-0547">Nucleotide-binding</keyword>
<evidence type="ECO:0000256" key="5">
    <source>
        <dbReference type="ARBA" id="ARBA00022723"/>
    </source>
</evidence>
<feature type="domain" description="YjeF C-terminal" evidence="20">
    <location>
        <begin position="225"/>
        <end position="500"/>
    </location>
</feature>
<evidence type="ECO:0000256" key="17">
    <source>
        <dbReference type="HAMAP-Rule" id="MF_01965"/>
    </source>
</evidence>
<dbReference type="GO" id="GO:0046872">
    <property type="term" value="F:metal ion binding"/>
    <property type="evidence" value="ECO:0007669"/>
    <property type="project" value="UniProtKB-UniRule"/>
</dbReference>
<evidence type="ECO:0000256" key="10">
    <source>
        <dbReference type="ARBA" id="ARBA00023027"/>
    </source>
</evidence>
<comment type="cofactor">
    <cofactor evidence="17">
        <name>Mg(2+)</name>
        <dbReference type="ChEBI" id="CHEBI:18420"/>
    </cofactor>
</comment>
<feature type="binding site" evidence="17">
    <location>
        <position position="324"/>
    </location>
    <ligand>
        <name>(6S)-NADPHX</name>
        <dbReference type="ChEBI" id="CHEBI:64076"/>
    </ligand>
</feature>
<keyword evidence="10 17" id="KW-0520">NAD</keyword>
<dbReference type="InterPro" id="IPR004443">
    <property type="entry name" value="YjeF_N_dom"/>
</dbReference>
<comment type="similarity">
    <text evidence="4 19">In the C-terminal section; belongs to the NnrD/CARKD family.</text>
</comment>
<keyword evidence="5 18" id="KW-0479">Metal-binding</keyword>
<dbReference type="OrthoDB" id="9806925at2"/>
<sequence length="505" mass="54595">MKILSADQTRAADAFTIQEENIASFELMERAASAFTAWFENKFTPTQDVYIFCGPGNNGGDGLAITRLLHQRCYTVQVYLAGDPANASEDFKYNHQKLPTEIALRHVEHESDFPAIPAAALVIDALFGTGLNRTVTGLYASLINHLNQSAACITAVDMPSGLYTDKQTPTEGAIIRAKYTVSFELPKLAFFLPQHEAYVGQWHVVPISLSPTFISEATTNLYFTTAADIQHLLKSRPKFSHKGLYGHALLLCGGFGKMGAAVLAARACMRAGVGLLTVHAPAIGYAILQNSVPEAMALSDKHKNHIANLPSDIEKYNVIGVGPGMGTERVTKTAIGQLLATCKQPLVLDADAINIIAGSEKLKNQLRNHEVILTPHPKEFERLIGKSKNDYDRLQDMLEFCREYSCYIVLKGSQTAIGTPEGNLYFNTTGNAGMATGGTGDVLTGIITALVAQKYTLEEACILGVYLHGLAADLALPDVGKVSMIASDLIDYLPKAFLQVARTSA</sequence>
<feature type="binding site" evidence="18">
    <location>
        <position position="157"/>
    </location>
    <ligand>
        <name>(6S)-NADPHX</name>
        <dbReference type="ChEBI" id="CHEBI:64076"/>
    </ligand>
</feature>
<organism evidence="22 23">
    <name type="scientific">Pontibacter arcticus</name>
    <dbReference type="NCBI Taxonomy" id="2080288"/>
    <lineage>
        <taxon>Bacteria</taxon>
        <taxon>Pseudomonadati</taxon>
        <taxon>Bacteroidota</taxon>
        <taxon>Cytophagia</taxon>
        <taxon>Cytophagales</taxon>
        <taxon>Hymenobacteraceae</taxon>
        <taxon>Pontibacter</taxon>
    </lineage>
</organism>
<evidence type="ECO:0000259" key="20">
    <source>
        <dbReference type="PROSITE" id="PS51383"/>
    </source>
</evidence>
<comment type="catalytic activity">
    <reaction evidence="2 18 19">
        <text>(6R)-NADPHX = (6S)-NADPHX</text>
        <dbReference type="Rhea" id="RHEA:32227"/>
        <dbReference type="ChEBI" id="CHEBI:64076"/>
        <dbReference type="ChEBI" id="CHEBI:64077"/>
        <dbReference type="EC" id="5.1.99.6"/>
    </reaction>
</comment>
<dbReference type="PANTHER" id="PTHR12592">
    <property type="entry name" value="ATP-DEPENDENT (S)-NAD(P)H-HYDRATE DEHYDRATASE FAMILY MEMBER"/>
    <property type="match status" value="1"/>
</dbReference>
<name>A0A364RJL0_9BACT</name>
<feature type="domain" description="YjeF N-terminal" evidence="21">
    <location>
        <begin position="9"/>
        <end position="215"/>
    </location>
</feature>
<dbReference type="NCBIfam" id="TIGR00196">
    <property type="entry name" value="yjeF_cterm"/>
    <property type="match status" value="1"/>
</dbReference>
<dbReference type="NCBIfam" id="TIGR00197">
    <property type="entry name" value="yjeF_nterm"/>
    <property type="match status" value="1"/>
</dbReference>
<dbReference type="SUPFAM" id="SSF64153">
    <property type="entry name" value="YjeF N-terminal domain-like"/>
    <property type="match status" value="1"/>
</dbReference>
<dbReference type="InterPro" id="IPR030677">
    <property type="entry name" value="Nnr"/>
</dbReference>
<feature type="binding site" evidence="18">
    <location>
        <position position="139"/>
    </location>
    <ligand>
        <name>(6S)-NADPHX</name>
        <dbReference type="ChEBI" id="CHEBI:64076"/>
    </ligand>
</feature>
<dbReference type="GO" id="GO:0052856">
    <property type="term" value="F:NAD(P)HX epimerase activity"/>
    <property type="evidence" value="ECO:0007669"/>
    <property type="project" value="UniProtKB-UniRule"/>
</dbReference>
<dbReference type="InterPro" id="IPR029056">
    <property type="entry name" value="Ribokinase-like"/>
</dbReference>
<dbReference type="Gene3D" id="3.40.50.10260">
    <property type="entry name" value="YjeF N-terminal domain"/>
    <property type="match status" value="1"/>
</dbReference>
<evidence type="ECO:0000313" key="23">
    <source>
        <dbReference type="Proteomes" id="UP000251692"/>
    </source>
</evidence>
<evidence type="ECO:0000313" key="22">
    <source>
        <dbReference type="EMBL" id="RAU84416.1"/>
    </source>
</evidence>
<evidence type="ECO:0000256" key="15">
    <source>
        <dbReference type="ARBA" id="ARBA00048238"/>
    </source>
</evidence>
<keyword evidence="9 18" id="KW-0630">Potassium</keyword>
<comment type="caution">
    <text evidence="22">The sequence shown here is derived from an EMBL/GenBank/DDBJ whole genome shotgun (WGS) entry which is preliminary data.</text>
</comment>
<comment type="catalytic activity">
    <reaction evidence="16 17 19">
        <text>(6S)-NADPHX + ADP = AMP + phosphate + NADPH + H(+)</text>
        <dbReference type="Rhea" id="RHEA:32235"/>
        <dbReference type="ChEBI" id="CHEBI:15378"/>
        <dbReference type="ChEBI" id="CHEBI:43474"/>
        <dbReference type="ChEBI" id="CHEBI:57783"/>
        <dbReference type="ChEBI" id="CHEBI:64076"/>
        <dbReference type="ChEBI" id="CHEBI:456215"/>
        <dbReference type="ChEBI" id="CHEBI:456216"/>
        <dbReference type="EC" id="4.2.1.136"/>
    </reaction>
</comment>
<dbReference type="CDD" id="cd01171">
    <property type="entry name" value="YXKO-related"/>
    <property type="match status" value="1"/>
</dbReference>
<dbReference type="InterPro" id="IPR036652">
    <property type="entry name" value="YjeF_N_dom_sf"/>
</dbReference>
<evidence type="ECO:0000256" key="14">
    <source>
        <dbReference type="ARBA" id="ARBA00025153"/>
    </source>
</evidence>
<feature type="binding site" evidence="17">
    <location>
        <position position="260"/>
    </location>
    <ligand>
        <name>(6S)-NADPHX</name>
        <dbReference type="ChEBI" id="CHEBI:64076"/>
    </ligand>
</feature>
<evidence type="ECO:0000256" key="9">
    <source>
        <dbReference type="ARBA" id="ARBA00022958"/>
    </source>
</evidence>
<dbReference type="InterPro" id="IPR017953">
    <property type="entry name" value="Carbohydrate_kinase_pred_CS"/>
</dbReference>
<feature type="binding site" evidence="17">
    <location>
        <position position="440"/>
    </location>
    <ligand>
        <name>AMP</name>
        <dbReference type="ChEBI" id="CHEBI:456215"/>
    </ligand>
</feature>
<dbReference type="EMBL" id="QMDV01000001">
    <property type="protein sequence ID" value="RAU84416.1"/>
    <property type="molecule type" value="Genomic_DNA"/>
</dbReference>
<feature type="binding site" evidence="18">
    <location>
        <begin position="57"/>
        <end position="61"/>
    </location>
    <ligand>
        <name>(6S)-NADPHX</name>
        <dbReference type="ChEBI" id="CHEBI:64076"/>
    </ligand>
</feature>
<evidence type="ECO:0000256" key="1">
    <source>
        <dbReference type="ARBA" id="ARBA00000013"/>
    </source>
</evidence>
<evidence type="ECO:0000256" key="2">
    <source>
        <dbReference type="ARBA" id="ARBA00000909"/>
    </source>
</evidence>
<keyword evidence="8 17" id="KW-0521">NADP</keyword>
<dbReference type="EC" id="4.2.1.136" evidence="19"/>
<comment type="similarity">
    <text evidence="17">Belongs to the NnrD/CARKD family.</text>
</comment>
<dbReference type="PROSITE" id="PS51383">
    <property type="entry name" value="YJEF_C_3"/>
    <property type="match status" value="1"/>
</dbReference>
<gene>
    <name evidence="18" type="primary">nnrE</name>
    <name evidence="17" type="synonym">nnrD</name>
    <name evidence="22" type="ORF">DP923_05115</name>
</gene>
<dbReference type="PROSITE" id="PS51385">
    <property type="entry name" value="YJEF_N"/>
    <property type="match status" value="1"/>
</dbReference>
<comment type="subunit">
    <text evidence="17">Homotetramer.</text>
</comment>
<evidence type="ECO:0000256" key="7">
    <source>
        <dbReference type="ARBA" id="ARBA00022840"/>
    </source>
</evidence>
<evidence type="ECO:0000256" key="4">
    <source>
        <dbReference type="ARBA" id="ARBA00009524"/>
    </source>
</evidence>
<reference evidence="22 23" key="1">
    <citation type="submission" date="2018-06" db="EMBL/GenBank/DDBJ databases">
        <authorList>
            <person name="Liu Z.-W."/>
        </authorList>
    </citation>
    <scope>NUCLEOTIDE SEQUENCE [LARGE SCALE GENOMIC DNA]</scope>
    <source>
        <strain evidence="22 23">2b14</strain>
    </source>
</reference>
<keyword evidence="7 17" id="KW-0067">ATP-binding</keyword>
<keyword evidence="23" id="KW-1185">Reference proteome</keyword>
<dbReference type="PROSITE" id="PS01050">
    <property type="entry name" value="YJEF_C_2"/>
    <property type="match status" value="1"/>
</dbReference>
<dbReference type="Pfam" id="PF03853">
    <property type="entry name" value="YjeF_N"/>
    <property type="match status" value="1"/>
</dbReference>
<dbReference type="Gene3D" id="3.40.1190.20">
    <property type="match status" value="1"/>
</dbReference>
<evidence type="ECO:0000256" key="3">
    <source>
        <dbReference type="ARBA" id="ARBA00006001"/>
    </source>
</evidence>
<evidence type="ECO:0000256" key="11">
    <source>
        <dbReference type="ARBA" id="ARBA00023235"/>
    </source>
</evidence>
<feature type="binding site" evidence="17">
    <location>
        <position position="376"/>
    </location>
    <ligand>
        <name>(6S)-NADPHX</name>
        <dbReference type="ChEBI" id="CHEBI:64076"/>
    </ligand>
</feature>
<accession>A0A364RJL0</accession>
<dbReference type="GO" id="GO:0052855">
    <property type="term" value="F:ADP-dependent NAD(P)H-hydrate dehydratase activity"/>
    <property type="evidence" value="ECO:0007669"/>
    <property type="project" value="UniProtKB-UniRule"/>
</dbReference>
<comment type="similarity">
    <text evidence="3 19">In the N-terminal section; belongs to the NnrE/AIBP family.</text>
</comment>
<evidence type="ECO:0000256" key="6">
    <source>
        <dbReference type="ARBA" id="ARBA00022741"/>
    </source>
</evidence>
<feature type="binding site" evidence="18">
    <location>
        <position position="160"/>
    </location>
    <ligand>
        <name>K(+)</name>
        <dbReference type="ChEBI" id="CHEBI:29103"/>
    </ligand>
</feature>
<evidence type="ECO:0000256" key="8">
    <source>
        <dbReference type="ARBA" id="ARBA00022857"/>
    </source>
</evidence>
<dbReference type="GO" id="GO:0005524">
    <property type="term" value="F:ATP binding"/>
    <property type="evidence" value="ECO:0007669"/>
    <property type="project" value="UniProtKB-UniRule"/>
</dbReference>
<evidence type="ECO:0000256" key="19">
    <source>
        <dbReference type="PIRNR" id="PIRNR017184"/>
    </source>
</evidence>
<dbReference type="HAMAP" id="MF_01965">
    <property type="entry name" value="NADHX_dehydratase"/>
    <property type="match status" value="1"/>
</dbReference>
<comment type="catalytic activity">
    <reaction evidence="1 18 19">
        <text>(6R)-NADHX = (6S)-NADHX</text>
        <dbReference type="Rhea" id="RHEA:32215"/>
        <dbReference type="ChEBI" id="CHEBI:64074"/>
        <dbReference type="ChEBI" id="CHEBI:64075"/>
        <dbReference type="EC" id="5.1.99.6"/>
    </reaction>
</comment>
<comment type="function">
    <text evidence="18">Catalyzes the epimerization of the S- and R-forms of NAD(P)HX, a damaged form of NAD(P)H that is a result of enzymatic or heat-dependent hydration. This is a prerequisite for the S-specific NAD(P)H-hydrate dehydratase to allow the repair of both epimers of NAD(P)HX.</text>
</comment>
<dbReference type="GO" id="GO:0110051">
    <property type="term" value="P:metabolite repair"/>
    <property type="evidence" value="ECO:0007669"/>
    <property type="project" value="TreeGrafter"/>
</dbReference>
<keyword evidence="11 18" id="KW-0413">Isomerase</keyword>
<dbReference type="AlphaFoldDB" id="A0A364RJL0"/>
<dbReference type="PIRSF" id="PIRSF017184">
    <property type="entry name" value="Nnr"/>
    <property type="match status" value="1"/>
</dbReference>
<evidence type="ECO:0000256" key="18">
    <source>
        <dbReference type="HAMAP-Rule" id="MF_01966"/>
    </source>
</evidence>